<dbReference type="AlphaFoldDB" id="A0A819U134"/>
<dbReference type="Proteomes" id="UP000663844">
    <property type="component" value="Unassembled WGS sequence"/>
</dbReference>
<feature type="compositionally biased region" description="Basic and acidic residues" evidence="1">
    <location>
        <begin position="1"/>
        <end position="10"/>
    </location>
</feature>
<gene>
    <name evidence="2" type="ORF">OXD698_LOCUS34826</name>
</gene>
<feature type="non-terminal residue" evidence="2">
    <location>
        <position position="1"/>
    </location>
</feature>
<evidence type="ECO:0000313" key="3">
    <source>
        <dbReference type="Proteomes" id="UP000663844"/>
    </source>
</evidence>
<organism evidence="2 3">
    <name type="scientific">Adineta steineri</name>
    <dbReference type="NCBI Taxonomy" id="433720"/>
    <lineage>
        <taxon>Eukaryota</taxon>
        <taxon>Metazoa</taxon>
        <taxon>Spiralia</taxon>
        <taxon>Gnathifera</taxon>
        <taxon>Rotifera</taxon>
        <taxon>Eurotatoria</taxon>
        <taxon>Bdelloidea</taxon>
        <taxon>Adinetida</taxon>
        <taxon>Adinetidae</taxon>
        <taxon>Adineta</taxon>
    </lineage>
</organism>
<protein>
    <submittedName>
        <fullName evidence="2">Uncharacterized protein</fullName>
    </submittedName>
</protein>
<sequence>TSLEKAKEHLSTAPNETGENADRLAEQIAKAALNDDETKKE</sequence>
<dbReference type="EMBL" id="CAJOAZ010005165">
    <property type="protein sequence ID" value="CAF4089924.1"/>
    <property type="molecule type" value="Genomic_DNA"/>
</dbReference>
<accession>A0A819U134</accession>
<evidence type="ECO:0000256" key="1">
    <source>
        <dbReference type="SAM" id="MobiDB-lite"/>
    </source>
</evidence>
<comment type="caution">
    <text evidence="2">The sequence shown here is derived from an EMBL/GenBank/DDBJ whole genome shotgun (WGS) entry which is preliminary data.</text>
</comment>
<reference evidence="2" key="1">
    <citation type="submission" date="2021-02" db="EMBL/GenBank/DDBJ databases">
        <authorList>
            <person name="Nowell W R."/>
        </authorList>
    </citation>
    <scope>NUCLEOTIDE SEQUENCE</scope>
</reference>
<name>A0A819U134_9BILA</name>
<proteinExistence type="predicted"/>
<feature type="region of interest" description="Disordered" evidence="1">
    <location>
        <begin position="1"/>
        <end position="22"/>
    </location>
</feature>
<evidence type="ECO:0000313" key="2">
    <source>
        <dbReference type="EMBL" id="CAF4089924.1"/>
    </source>
</evidence>